<evidence type="ECO:0000256" key="1">
    <source>
        <dbReference type="ARBA" id="ARBA00007689"/>
    </source>
</evidence>
<proteinExistence type="inferred from homology"/>
<dbReference type="Gene3D" id="3.30.70.1060">
    <property type="entry name" value="Dimeric alpha+beta barrel"/>
    <property type="match status" value="1"/>
</dbReference>
<evidence type="ECO:0000259" key="2">
    <source>
        <dbReference type="Pfam" id="PF03795"/>
    </source>
</evidence>
<evidence type="ECO:0000313" key="4">
    <source>
        <dbReference type="Proteomes" id="UP000184212"/>
    </source>
</evidence>
<dbReference type="InterPro" id="IPR011008">
    <property type="entry name" value="Dimeric_a/b-barrel"/>
</dbReference>
<dbReference type="EMBL" id="FQWQ01000001">
    <property type="protein sequence ID" value="SHG97098.1"/>
    <property type="molecule type" value="Genomic_DNA"/>
</dbReference>
<protein>
    <submittedName>
        <fullName evidence="3">Uncharacterized conserved protein</fullName>
    </submittedName>
</protein>
<reference evidence="3 4" key="1">
    <citation type="submission" date="2016-11" db="EMBL/GenBank/DDBJ databases">
        <authorList>
            <person name="Jaros S."/>
            <person name="Januszkiewicz K."/>
            <person name="Wedrychowicz H."/>
        </authorList>
    </citation>
    <scope>NUCLEOTIDE SEQUENCE [LARGE SCALE GENOMIC DNA]</scope>
    <source>
        <strain evidence="3 4">DSM 24574</strain>
    </source>
</reference>
<dbReference type="RefSeq" id="WP_073134391.1">
    <property type="nucleotide sequence ID" value="NZ_FQWQ01000001.1"/>
</dbReference>
<dbReference type="SUPFAM" id="SSF54909">
    <property type="entry name" value="Dimeric alpha+beta barrel"/>
    <property type="match status" value="1"/>
</dbReference>
<name>A0A1M5P5R4_9BACT</name>
<sequence>MKEFMFYIRNEKDAKKSLTGDKQLAFIKACETYIGVLKSKNTLIAAQPLVREGIVLSKTGTSWKERSIATDKEVQVGYYHILAKDIQEAVTIAKDNPEFAYVPFATIEIRPIKTKEEETAFVYPTQQG</sequence>
<dbReference type="Pfam" id="PF03795">
    <property type="entry name" value="YCII"/>
    <property type="match status" value="1"/>
</dbReference>
<dbReference type="InterPro" id="IPR005545">
    <property type="entry name" value="YCII"/>
</dbReference>
<organism evidence="3 4">
    <name type="scientific">Chryseolinea serpens</name>
    <dbReference type="NCBI Taxonomy" id="947013"/>
    <lineage>
        <taxon>Bacteria</taxon>
        <taxon>Pseudomonadati</taxon>
        <taxon>Bacteroidota</taxon>
        <taxon>Cytophagia</taxon>
        <taxon>Cytophagales</taxon>
        <taxon>Fulvivirgaceae</taxon>
        <taxon>Chryseolinea</taxon>
    </lineage>
</organism>
<dbReference type="Proteomes" id="UP000184212">
    <property type="component" value="Unassembled WGS sequence"/>
</dbReference>
<comment type="similarity">
    <text evidence="1">Belongs to the YciI family.</text>
</comment>
<evidence type="ECO:0000313" key="3">
    <source>
        <dbReference type="EMBL" id="SHG97098.1"/>
    </source>
</evidence>
<feature type="domain" description="YCII-related" evidence="2">
    <location>
        <begin position="5"/>
        <end position="112"/>
    </location>
</feature>
<keyword evidence="4" id="KW-1185">Reference proteome</keyword>
<accession>A0A1M5P5R4</accession>
<dbReference type="AlphaFoldDB" id="A0A1M5P5R4"/>
<gene>
    <name evidence="3" type="ORF">SAMN04488109_2689</name>
</gene>
<dbReference type="OrthoDB" id="7782105at2"/>